<proteinExistence type="predicted"/>
<feature type="region of interest" description="Disordered" evidence="1">
    <location>
        <begin position="69"/>
        <end position="91"/>
    </location>
</feature>
<reference evidence="2 3" key="1">
    <citation type="submission" date="2024-05" db="EMBL/GenBank/DDBJ databases">
        <title>Roseateles sp. 2.12 16S ribosomal RNA gene Genome sequencing and assembly.</title>
        <authorList>
            <person name="Woo H."/>
        </authorList>
    </citation>
    <scope>NUCLEOTIDE SEQUENCE [LARGE SCALE GENOMIC DNA]</scope>
    <source>
        <strain evidence="2 3">2.12</strain>
    </source>
</reference>
<name>A0ABV0GA33_9BURK</name>
<accession>A0ABV0GA33</accession>
<dbReference type="Proteomes" id="UP001462640">
    <property type="component" value="Unassembled WGS sequence"/>
</dbReference>
<gene>
    <name evidence="2" type="ORF">ABDJ40_03970</name>
</gene>
<evidence type="ECO:0000256" key="1">
    <source>
        <dbReference type="SAM" id="MobiDB-lite"/>
    </source>
</evidence>
<feature type="compositionally biased region" description="Basic and acidic residues" evidence="1">
    <location>
        <begin position="36"/>
        <end position="45"/>
    </location>
</feature>
<evidence type="ECO:0000313" key="3">
    <source>
        <dbReference type="Proteomes" id="UP001462640"/>
    </source>
</evidence>
<feature type="compositionally biased region" description="Basic and acidic residues" evidence="1">
    <location>
        <begin position="77"/>
        <end position="91"/>
    </location>
</feature>
<protein>
    <submittedName>
        <fullName evidence="2">PP0621 family protein</fullName>
    </submittedName>
</protein>
<dbReference type="InterPro" id="IPR049708">
    <property type="entry name" value="PP0621-like"/>
</dbReference>
<sequence length="91" mass="9604">MKYLLLLLVVMGLVFLSGVRKGRAGGGNGPGSGRGPDTRPRDPHQGAEAAMMVSCAECGTHLPQSEAFPGRGGHFCSAEHRQRHEARQGHG</sequence>
<keyword evidence="3" id="KW-1185">Reference proteome</keyword>
<dbReference type="NCBIfam" id="NF041023">
    <property type="entry name" value="PP0621_fam"/>
    <property type="match status" value="1"/>
</dbReference>
<evidence type="ECO:0000313" key="2">
    <source>
        <dbReference type="EMBL" id="MEO3711918.1"/>
    </source>
</evidence>
<feature type="compositionally biased region" description="Gly residues" evidence="1">
    <location>
        <begin position="24"/>
        <end position="34"/>
    </location>
</feature>
<comment type="caution">
    <text evidence="2">The sequence shown here is derived from an EMBL/GenBank/DDBJ whole genome shotgun (WGS) entry which is preliminary data.</text>
</comment>
<dbReference type="EMBL" id="JBDPZC010000001">
    <property type="protein sequence ID" value="MEO3711918.1"/>
    <property type="molecule type" value="Genomic_DNA"/>
</dbReference>
<feature type="region of interest" description="Disordered" evidence="1">
    <location>
        <begin position="20"/>
        <end position="46"/>
    </location>
</feature>
<organism evidence="2 3">
    <name type="scientific">Roseateles flavus</name>
    <dbReference type="NCBI Taxonomy" id="3149041"/>
    <lineage>
        <taxon>Bacteria</taxon>
        <taxon>Pseudomonadati</taxon>
        <taxon>Pseudomonadota</taxon>
        <taxon>Betaproteobacteria</taxon>
        <taxon>Burkholderiales</taxon>
        <taxon>Sphaerotilaceae</taxon>
        <taxon>Roseateles</taxon>
    </lineage>
</organism>
<dbReference type="RefSeq" id="WP_347606346.1">
    <property type="nucleotide sequence ID" value="NZ_JBDPZC010000001.1"/>
</dbReference>